<organism evidence="1 2">
    <name type="scientific">Sorangium cellulosum</name>
    <name type="common">Polyangium cellulosum</name>
    <dbReference type="NCBI Taxonomy" id="56"/>
    <lineage>
        <taxon>Bacteria</taxon>
        <taxon>Pseudomonadati</taxon>
        <taxon>Myxococcota</taxon>
        <taxon>Polyangia</taxon>
        <taxon>Polyangiales</taxon>
        <taxon>Polyangiaceae</taxon>
        <taxon>Sorangium</taxon>
    </lineage>
</organism>
<protein>
    <submittedName>
        <fullName evidence="1">Uncharacterized protein</fullName>
    </submittedName>
</protein>
<sequence>MLSPGALFHARRQPCTLMRSSPANTQGAAFWRVFEQRGTCGRPPGASP</sequence>
<dbReference type="Proteomes" id="UP000295497">
    <property type="component" value="Chromosome"/>
</dbReference>
<reference evidence="1 2" key="1">
    <citation type="submission" date="2015-09" db="EMBL/GenBank/DDBJ databases">
        <title>Sorangium comparison.</title>
        <authorList>
            <person name="Zaburannyi N."/>
            <person name="Bunk B."/>
            <person name="Overmann J."/>
            <person name="Mueller R."/>
        </authorList>
    </citation>
    <scope>NUCLEOTIDE SEQUENCE [LARGE SCALE GENOMIC DNA]</scope>
    <source>
        <strain evidence="1 2">So ce836</strain>
    </source>
</reference>
<dbReference type="AlphaFoldDB" id="A0A4P2QZ31"/>
<dbReference type="EMBL" id="CP012672">
    <property type="protein sequence ID" value="AUX35785.1"/>
    <property type="molecule type" value="Genomic_DNA"/>
</dbReference>
<name>A0A4P2QZ31_SORCE</name>
<evidence type="ECO:0000313" key="1">
    <source>
        <dbReference type="EMBL" id="AUX35785.1"/>
    </source>
</evidence>
<accession>A0A4P2QZ31</accession>
<evidence type="ECO:0000313" key="2">
    <source>
        <dbReference type="Proteomes" id="UP000295497"/>
    </source>
</evidence>
<gene>
    <name evidence="1" type="ORF">SOCE836_079840</name>
</gene>
<proteinExistence type="predicted"/>